<keyword evidence="5" id="KW-0472">Membrane</keyword>
<evidence type="ECO:0000313" key="10">
    <source>
        <dbReference type="Proteomes" id="UP000549394"/>
    </source>
</evidence>
<evidence type="ECO:0000259" key="8">
    <source>
        <dbReference type="Pfam" id="PF01529"/>
    </source>
</evidence>
<keyword evidence="6 7" id="KW-0012">Acyltransferase</keyword>
<evidence type="ECO:0000256" key="2">
    <source>
        <dbReference type="ARBA" id="ARBA00022679"/>
    </source>
</evidence>
<evidence type="ECO:0000256" key="3">
    <source>
        <dbReference type="ARBA" id="ARBA00022692"/>
    </source>
</evidence>
<evidence type="ECO:0000256" key="4">
    <source>
        <dbReference type="ARBA" id="ARBA00022989"/>
    </source>
</evidence>
<accession>A0A7I8VD24</accession>
<keyword evidence="3" id="KW-0812">Transmembrane</keyword>
<comment type="domain">
    <text evidence="7">The DHHC domain is required for palmitoyltransferase activity.</text>
</comment>
<keyword evidence="4" id="KW-1133">Transmembrane helix</keyword>
<comment type="catalytic activity">
    <reaction evidence="7">
        <text>L-cysteinyl-[protein] + hexadecanoyl-CoA = S-hexadecanoyl-L-cysteinyl-[protein] + CoA</text>
        <dbReference type="Rhea" id="RHEA:36683"/>
        <dbReference type="Rhea" id="RHEA-COMP:10131"/>
        <dbReference type="Rhea" id="RHEA-COMP:11032"/>
        <dbReference type="ChEBI" id="CHEBI:29950"/>
        <dbReference type="ChEBI" id="CHEBI:57287"/>
        <dbReference type="ChEBI" id="CHEBI:57379"/>
        <dbReference type="ChEBI" id="CHEBI:74151"/>
        <dbReference type="EC" id="2.3.1.225"/>
    </reaction>
</comment>
<organism evidence="9 10">
    <name type="scientific">Dimorphilus gyrociliatus</name>
    <dbReference type="NCBI Taxonomy" id="2664684"/>
    <lineage>
        <taxon>Eukaryota</taxon>
        <taxon>Metazoa</taxon>
        <taxon>Spiralia</taxon>
        <taxon>Lophotrochozoa</taxon>
        <taxon>Annelida</taxon>
        <taxon>Polychaeta</taxon>
        <taxon>Polychaeta incertae sedis</taxon>
        <taxon>Dinophilidae</taxon>
        <taxon>Dimorphilus</taxon>
    </lineage>
</organism>
<dbReference type="OrthoDB" id="9909019at2759"/>
<evidence type="ECO:0000313" key="9">
    <source>
        <dbReference type="EMBL" id="CAD5114253.1"/>
    </source>
</evidence>
<proteinExistence type="inferred from homology"/>
<gene>
    <name evidence="9" type="ORF">DGYR_LOCUS3118</name>
</gene>
<dbReference type="GO" id="GO:0019706">
    <property type="term" value="F:protein-cysteine S-palmitoyltransferase activity"/>
    <property type="evidence" value="ECO:0007669"/>
    <property type="project" value="UniProtKB-EC"/>
</dbReference>
<dbReference type="InterPro" id="IPR039859">
    <property type="entry name" value="PFA4/ZDH16/20/ERF2-like"/>
</dbReference>
<comment type="caution">
    <text evidence="9">The sequence shown here is derived from an EMBL/GenBank/DDBJ whole genome shotgun (WGS) entry which is preliminary data.</text>
</comment>
<name>A0A7I8VD24_9ANNE</name>
<evidence type="ECO:0000256" key="1">
    <source>
        <dbReference type="ARBA" id="ARBA00004141"/>
    </source>
</evidence>
<evidence type="ECO:0000256" key="5">
    <source>
        <dbReference type="ARBA" id="ARBA00023136"/>
    </source>
</evidence>
<dbReference type="GO" id="GO:0016020">
    <property type="term" value="C:membrane"/>
    <property type="evidence" value="ECO:0007669"/>
    <property type="project" value="UniProtKB-SubCell"/>
</dbReference>
<dbReference type="PANTHER" id="PTHR12246">
    <property type="entry name" value="PALMITOYLTRANSFERASE ZDHHC16"/>
    <property type="match status" value="1"/>
</dbReference>
<comment type="similarity">
    <text evidence="7">Belongs to the DHHC palmitoyltransferase family.</text>
</comment>
<dbReference type="Pfam" id="PF01529">
    <property type="entry name" value="DHHC"/>
    <property type="match status" value="1"/>
</dbReference>
<feature type="domain" description="Palmitoyltransferase DHHC" evidence="8">
    <location>
        <begin position="4"/>
        <end position="38"/>
    </location>
</feature>
<dbReference type="EMBL" id="CAJFCJ010000005">
    <property type="protein sequence ID" value="CAD5114253.1"/>
    <property type="molecule type" value="Genomic_DNA"/>
</dbReference>
<dbReference type="Proteomes" id="UP000549394">
    <property type="component" value="Unassembled WGS sequence"/>
</dbReference>
<dbReference type="InterPro" id="IPR001594">
    <property type="entry name" value="Palmitoyltrfase_DHHC"/>
</dbReference>
<evidence type="ECO:0000256" key="6">
    <source>
        <dbReference type="ARBA" id="ARBA00023315"/>
    </source>
</evidence>
<sequence>MLGEIRYCEKCNCIKPDRCHHCSVCGHCVLKMDHHCPWSTLESFRTPYFQSGPDKDAYNLGKLANFKEVFGENKNLWVLPVFTSAGDGVVFPMRVSSQNGTNYHTMEAPPVQQDELDQSVESKGDGTNFPIRTIDEDYDSLLGQRQRWMEAGNNEAHDNNAMNTSM</sequence>
<dbReference type="PROSITE" id="PS50216">
    <property type="entry name" value="DHHC"/>
    <property type="match status" value="1"/>
</dbReference>
<reference evidence="9 10" key="1">
    <citation type="submission" date="2020-08" db="EMBL/GenBank/DDBJ databases">
        <authorList>
            <person name="Hejnol A."/>
        </authorList>
    </citation>
    <scope>NUCLEOTIDE SEQUENCE [LARGE SCALE GENOMIC DNA]</scope>
</reference>
<keyword evidence="10" id="KW-1185">Reference proteome</keyword>
<dbReference type="AlphaFoldDB" id="A0A7I8VD24"/>
<evidence type="ECO:0000256" key="7">
    <source>
        <dbReference type="RuleBase" id="RU079119"/>
    </source>
</evidence>
<dbReference type="EC" id="2.3.1.225" evidence="7"/>
<comment type="subcellular location">
    <subcellularLocation>
        <location evidence="1">Membrane</location>
        <topology evidence="1">Multi-pass membrane protein</topology>
    </subcellularLocation>
</comment>
<protein>
    <recommendedName>
        <fullName evidence="7">Palmitoyltransferase</fullName>
        <ecNumber evidence="7">2.3.1.225</ecNumber>
    </recommendedName>
</protein>
<keyword evidence="2 7" id="KW-0808">Transferase</keyword>